<dbReference type="PROSITE" id="PS50887">
    <property type="entry name" value="GGDEF"/>
    <property type="match status" value="1"/>
</dbReference>
<feature type="domain" description="GGDEF" evidence="1">
    <location>
        <begin position="1"/>
        <end position="101"/>
    </location>
</feature>
<dbReference type="EMBL" id="CP047591">
    <property type="protein sequence ID" value="QHI73622.1"/>
    <property type="molecule type" value="Genomic_DNA"/>
</dbReference>
<evidence type="ECO:0000259" key="1">
    <source>
        <dbReference type="PROSITE" id="PS50887"/>
    </source>
</evidence>
<gene>
    <name evidence="3" type="ORF">Ami3637_15685</name>
</gene>
<dbReference type="SMART" id="SM00471">
    <property type="entry name" value="HDc"/>
    <property type="match status" value="1"/>
</dbReference>
<dbReference type="InterPro" id="IPR029787">
    <property type="entry name" value="Nucleotide_cyclase"/>
</dbReference>
<protein>
    <submittedName>
        <fullName evidence="3">HD domain-containing protein</fullName>
    </submittedName>
</protein>
<dbReference type="NCBIfam" id="TIGR00254">
    <property type="entry name" value="GGDEF"/>
    <property type="match status" value="1"/>
</dbReference>
<sequence>MKESCRESDIIARLGGDEFVILFPKTDSLEAGQIIKHIKKLALNEKIGLIDVSISFGYGTKTQESEDIHEIIKKAERYMYKKKLYESQNMKGNTINTIIDTLHKNNKMEELHSNRVAKECEKMGIALGLTEDQIMELKTVGLLHDIGKIAIDDNVLHNARKLTDYEWKEIKRHPEIGYRILCTANGMSDIAEYVLYHHERWDGKGYPRGLEGEKIPLMSRIVAIIDAYDAMTSDRSYRRALSENAATEELRKNAGTQFDARLVNVFIEKVL</sequence>
<dbReference type="PANTHER" id="PTHR43155">
    <property type="entry name" value="CYCLIC DI-GMP PHOSPHODIESTERASE PA4108-RELATED"/>
    <property type="match status" value="1"/>
</dbReference>
<dbReference type="Pfam" id="PF00990">
    <property type="entry name" value="GGDEF"/>
    <property type="match status" value="1"/>
</dbReference>
<dbReference type="Proteomes" id="UP000463883">
    <property type="component" value="Chromosome"/>
</dbReference>
<dbReference type="Gene3D" id="1.10.3210.10">
    <property type="entry name" value="Hypothetical protein af1432"/>
    <property type="match status" value="1"/>
</dbReference>
<dbReference type="PROSITE" id="PS51832">
    <property type="entry name" value="HD_GYP"/>
    <property type="match status" value="1"/>
</dbReference>
<dbReference type="SUPFAM" id="SSF55073">
    <property type="entry name" value="Nucleotide cyclase"/>
    <property type="match status" value="1"/>
</dbReference>
<reference evidence="3 4" key="1">
    <citation type="submission" date="2020-01" db="EMBL/GenBank/DDBJ databases">
        <title>Genomic analysis of Aminipila sp. CBA3637.</title>
        <authorList>
            <person name="Kim Y.B."/>
            <person name="Roh S.W."/>
        </authorList>
    </citation>
    <scope>NUCLEOTIDE SEQUENCE [LARGE SCALE GENOMIC DNA]</scope>
    <source>
        <strain evidence="3 4">CBA3637</strain>
    </source>
</reference>
<dbReference type="AlphaFoldDB" id="A0A6P1MHT1"/>
<dbReference type="PANTHER" id="PTHR43155:SF2">
    <property type="entry name" value="CYCLIC DI-GMP PHOSPHODIESTERASE PA4108"/>
    <property type="match status" value="1"/>
</dbReference>
<dbReference type="InterPro" id="IPR037522">
    <property type="entry name" value="HD_GYP_dom"/>
</dbReference>
<evidence type="ECO:0000259" key="2">
    <source>
        <dbReference type="PROSITE" id="PS51832"/>
    </source>
</evidence>
<dbReference type="KEGG" id="amic:Ami3637_15685"/>
<dbReference type="InterPro" id="IPR000160">
    <property type="entry name" value="GGDEF_dom"/>
</dbReference>
<name>A0A6P1MHT1_9FIRM</name>
<feature type="domain" description="HD-GYP" evidence="2">
    <location>
        <begin position="87"/>
        <end position="271"/>
    </location>
</feature>
<dbReference type="Pfam" id="PF13487">
    <property type="entry name" value="HD_5"/>
    <property type="match status" value="1"/>
</dbReference>
<evidence type="ECO:0000313" key="4">
    <source>
        <dbReference type="Proteomes" id="UP000463883"/>
    </source>
</evidence>
<accession>A0A6P1MHT1</accession>
<dbReference type="SUPFAM" id="SSF109604">
    <property type="entry name" value="HD-domain/PDEase-like"/>
    <property type="match status" value="1"/>
</dbReference>
<dbReference type="InterPro" id="IPR043128">
    <property type="entry name" value="Rev_trsase/Diguanyl_cyclase"/>
</dbReference>
<proteinExistence type="predicted"/>
<keyword evidence="4" id="KW-1185">Reference proteome</keyword>
<dbReference type="Gene3D" id="3.30.70.270">
    <property type="match status" value="1"/>
</dbReference>
<dbReference type="CDD" id="cd00077">
    <property type="entry name" value="HDc"/>
    <property type="match status" value="1"/>
</dbReference>
<organism evidence="3 4">
    <name type="scientific">Aminipila terrae</name>
    <dbReference type="NCBI Taxonomy" id="2697030"/>
    <lineage>
        <taxon>Bacteria</taxon>
        <taxon>Bacillati</taxon>
        <taxon>Bacillota</taxon>
        <taxon>Clostridia</taxon>
        <taxon>Peptostreptococcales</taxon>
        <taxon>Anaerovoracaceae</taxon>
        <taxon>Aminipila</taxon>
    </lineage>
</organism>
<evidence type="ECO:0000313" key="3">
    <source>
        <dbReference type="EMBL" id="QHI73622.1"/>
    </source>
</evidence>
<dbReference type="InterPro" id="IPR003607">
    <property type="entry name" value="HD/PDEase_dom"/>
</dbReference>